<sequence length="158" mass="17295">MFRLISLFRFFRNNAHILIPCAFIILVAICLWGLNARNHQLTATNDRLTQLNDSKDVQINDLRAKNDDLAGSVKELAGAVNRQNVVMSEVAEQRAEAAQQNRMLQGEIKRYLAADKCAVAPVPDAAVERLRAAAEAARGIPGSKDASPEPAGRVNVPH</sequence>
<evidence type="ECO:0000256" key="2">
    <source>
        <dbReference type="SAM" id="Phobius"/>
    </source>
</evidence>
<dbReference type="AlphaFoldDB" id="A0A9X3Y9R6"/>
<keyword evidence="2" id="KW-0472">Membrane</keyword>
<evidence type="ECO:0000256" key="1">
    <source>
        <dbReference type="SAM" id="MobiDB-lite"/>
    </source>
</evidence>
<name>A0A9X3Y9R6_9ENTR</name>
<keyword evidence="2" id="KW-0812">Transmembrane</keyword>
<dbReference type="Proteomes" id="UP001357437">
    <property type="component" value="Unassembled WGS sequence"/>
</dbReference>
<dbReference type="EMBL" id="JAYMCU010000032">
    <property type="protein sequence ID" value="MEC3937886.1"/>
    <property type="molecule type" value="Genomic_DNA"/>
</dbReference>
<dbReference type="Proteomes" id="UP001149314">
    <property type="component" value="Unassembled WGS sequence"/>
</dbReference>
<reference evidence="3" key="1">
    <citation type="journal article" date="2023" name="Genes Genomics">
        <title>Genomic insights of Leclercia adecarboxylata strains linked to an outbreak in public hospitals in Mexico.</title>
        <authorList>
            <person name="Barrios-Villa E."/>
            <person name="Pacheco-Flores B."/>
            <person name="Lozano-Zarain P."/>
            <person name="Del Campo-Ortega R."/>
            <person name="de Jesus Ascencio-Montiel I."/>
            <person name="Gonzalez-Leon M."/>
            <person name="Camorlinga-Ponce M."/>
            <person name="Gaytan Cervantes F.J."/>
            <person name="Gonzalez Torres C."/>
            <person name="Aguilar E."/>
            <person name="Gonzalez Ibarra J."/>
            <person name="Torres Lopez F.J."/>
            <person name="Rosas-Vargas H."/>
            <person name="Gonzalez-Bonilla C.R."/>
            <person name="Del Carmen Rocha-Gracia R."/>
        </authorList>
    </citation>
    <scope>NUCLEOTIDE SEQUENCE</scope>
    <source>
        <strain evidence="3">Lac40</strain>
    </source>
</reference>
<keyword evidence="6" id="KW-1185">Reference proteome</keyword>
<feature type="transmembrane region" description="Helical" evidence="2">
    <location>
        <begin position="15"/>
        <end position="34"/>
    </location>
</feature>
<feature type="region of interest" description="Disordered" evidence="1">
    <location>
        <begin position="135"/>
        <end position="158"/>
    </location>
</feature>
<evidence type="ECO:0000313" key="3">
    <source>
        <dbReference type="EMBL" id="MDC6638241.1"/>
    </source>
</evidence>
<accession>A0A9X3Y9R6</accession>
<comment type="caution">
    <text evidence="3">The sequence shown here is derived from an EMBL/GenBank/DDBJ whole genome shotgun (WGS) entry which is preliminary data.</text>
</comment>
<keyword evidence="2" id="KW-1133">Transmembrane helix</keyword>
<reference evidence="4 6" key="2">
    <citation type="submission" date="2024-01" db="EMBL/GenBank/DDBJ databases">
        <title>Comparative Genomics of Leclercia adecarboxylata Strains Isolated from Several Sources.</title>
        <authorList>
            <person name="Yescas-Zazueta V."/>
            <person name="Balbuena-Alonso M.G."/>
            <person name="Valencia D."/>
            <person name="Mendez-Pfeiffer P.A."/>
            <person name="Ballesteros-Monrreal M.G."/>
            <person name="Rocha-Gracia R.D.C."/>
            <person name="Barrios-Villa E."/>
        </authorList>
    </citation>
    <scope>NUCLEOTIDE SEQUENCE [LARGE SCALE GENOMIC DNA]</scope>
    <source>
        <strain evidence="4 6">33MEM</strain>
    </source>
</reference>
<evidence type="ECO:0000313" key="4">
    <source>
        <dbReference type="EMBL" id="MEC3937886.1"/>
    </source>
</evidence>
<organism evidence="3 5">
    <name type="scientific">Leclercia adecarboxylata</name>
    <dbReference type="NCBI Taxonomy" id="83655"/>
    <lineage>
        <taxon>Bacteria</taxon>
        <taxon>Pseudomonadati</taxon>
        <taxon>Pseudomonadota</taxon>
        <taxon>Gammaproteobacteria</taxon>
        <taxon>Enterobacterales</taxon>
        <taxon>Enterobacteriaceae</taxon>
        <taxon>Leclercia</taxon>
    </lineage>
</organism>
<dbReference type="RefSeq" id="WP_191152732.1">
    <property type="nucleotide sequence ID" value="NZ_CP060824.1"/>
</dbReference>
<protein>
    <submittedName>
        <fullName evidence="3">Rz lytic protein</fullName>
    </submittedName>
</protein>
<dbReference type="EMBL" id="JAOURS010000006">
    <property type="protein sequence ID" value="MDC6638241.1"/>
    <property type="molecule type" value="Genomic_DNA"/>
</dbReference>
<evidence type="ECO:0000313" key="5">
    <source>
        <dbReference type="Proteomes" id="UP001149314"/>
    </source>
</evidence>
<proteinExistence type="predicted"/>
<evidence type="ECO:0000313" key="6">
    <source>
        <dbReference type="Proteomes" id="UP001357437"/>
    </source>
</evidence>
<gene>
    <name evidence="3" type="ORF">OEZ79_08330</name>
    <name evidence="4" type="ORF">VOF76_17095</name>
</gene>